<dbReference type="Proteomes" id="UP001066276">
    <property type="component" value="Chromosome 11"/>
</dbReference>
<dbReference type="AlphaFoldDB" id="A0AAV7LK56"/>
<accession>A0AAV7LK56</accession>
<reference evidence="1" key="1">
    <citation type="journal article" date="2022" name="bioRxiv">
        <title>Sequencing and chromosome-scale assembly of the giantPleurodeles waltlgenome.</title>
        <authorList>
            <person name="Brown T."/>
            <person name="Elewa A."/>
            <person name="Iarovenko S."/>
            <person name="Subramanian E."/>
            <person name="Araus A.J."/>
            <person name="Petzold A."/>
            <person name="Susuki M."/>
            <person name="Suzuki K.-i.T."/>
            <person name="Hayashi T."/>
            <person name="Toyoda A."/>
            <person name="Oliveira C."/>
            <person name="Osipova E."/>
            <person name="Leigh N.D."/>
            <person name="Simon A."/>
            <person name="Yun M.H."/>
        </authorList>
    </citation>
    <scope>NUCLEOTIDE SEQUENCE</scope>
    <source>
        <strain evidence="1">20211129_DDA</strain>
        <tissue evidence="1">Liver</tissue>
    </source>
</reference>
<evidence type="ECO:0000313" key="2">
    <source>
        <dbReference type="Proteomes" id="UP001066276"/>
    </source>
</evidence>
<gene>
    <name evidence="1" type="ORF">NDU88_004543</name>
</gene>
<evidence type="ECO:0000313" key="1">
    <source>
        <dbReference type="EMBL" id="KAJ1091417.1"/>
    </source>
</evidence>
<dbReference type="EMBL" id="JANPWB010000015">
    <property type="protein sequence ID" value="KAJ1091417.1"/>
    <property type="molecule type" value="Genomic_DNA"/>
</dbReference>
<proteinExistence type="predicted"/>
<keyword evidence="2" id="KW-1185">Reference proteome</keyword>
<name>A0AAV7LK56_PLEWA</name>
<sequence>MQRPPDPQADCPAPAAGLCGPPWAFLPSLVAAVPPIQVFRRPGRLIRTGVLIVHLYSAMTTLAAPLRILSSSGLKPPVVLQPCVSRAPPSASDRVGPAVSAASA</sequence>
<organism evidence="1 2">
    <name type="scientific">Pleurodeles waltl</name>
    <name type="common">Iberian ribbed newt</name>
    <dbReference type="NCBI Taxonomy" id="8319"/>
    <lineage>
        <taxon>Eukaryota</taxon>
        <taxon>Metazoa</taxon>
        <taxon>Chordata</taxon>
        <taxon>Craniata</taxon>
        <taxon>Vertebrata</taxon>
        <taxon>Euteleostomi</taxon>
        <taxon>Amphibia</taxon>
        <taxon>Batrachia</taxon>
        <taxon>Caudata</taxon>
        <taxon>Salamandroidea</taxon>
        <taxon>Salamandridae</taxon>
        <taxon>Pleurodelinae</taxon>
        <taxon>Pleurodeles</taxon>
    </lineage>
</organism>
<comment type="caution">
    <text evidence="1">The sequence shown here is derived from an EMBL/GenBank/DDBJ whole genome shotgun (WGS) entry which is preliminary data.</text>
</comment>
<protein>
    <submittedName>
        <fullName evidence="1">Uncharacterized protein</fullName>
    </submittedName>
</protein>